<dbReference type="RefSeq" id="WP_121222041.1">
    <property type="nucleotide sequence ID" value="NZ_JBIUBA010000010.1"/>
</dbReference>
<evidence type="ECO:0000256" key="3">
    <source>
        <dbReference type="ARBA" id="ARBA00023015"/>
    </source>
</evidence>
<comment type="subunit">
    <text evidence="2">Interacts transiently with the RNA polymerase catalytic core formed by RpoA, RpoB, RpoC and RpoZ (2 alpha, 1 beta, 1 beta' and 1 omega subunit) to form the RNA polymerase holoenzyme that can initiate transcription.</text>
</comment>
<keyword evidence="5" id="KW-0804">Transcription</keyword>
<dbReference type="Gene3D" id="1.10.1740.10">
    <property type="match status" value="1"/>
</dbReference>
<evidence type="ECO:0000256" key="1">
    <source>
        <dbReference type="ARBA" id="ARBA00010641"/>
    </source>
</evidence>
<dbReference type="SUPFAM" id="SSF88946">
    <property type="entry name" value="Sigma2 domain of RNA polymerase sigma factors"/>
    <property type="match status" value="1"/>
</dbReference>
<comment type="similarity">
    <text evidence="1">Belongs to the sigma-70 factor family. ECF subfamily.</text>
</comment>
<dbReference type="Proteomes" id="UP000272729">
    <property type="component" value="Unassembled WGS sequence"/>
</dbReference>
<dbReference type="InterPro" id="IPR036388">
    <property type="entry name" value="WH-like_DNA-bd_sf"/>
</dbReference>
<dbReference type="PANTHER" id="PTHR30173:SF43">
    <property type="entry name" value="ECF RNA POLYMERASE SIGMA FACTOR SIGI-RELATED"/>
    <property type="match status" value="1"/>
</dbReference>
<dbReference type="SUPFAM" id="SSF88659">
    <property type="entry name" value="Sigma3 and sigma4 domains of RNA polymerase sigma factors"/>
    <property type="match status" value="1"/>
</dbReference>
<dbReference type="Pfam" id="PF08281">
    <property type="entry name" value="Sigma70_r4_2"/>
    <property type="match status" value="1"/>
</dbReference>
<dbReference type="GO" id="GO:0016987">
    <property type="term" value="F:sigma factor activity"/>
    <property type="evidence" value="ECO:0007669"/>
    <property type="project" value="UniProtKB-KW"/>
</dbReference>
<dbReference type="InterPro" id="IPR052704">
    <property type="entry name" value="ECF_Sigma-70_Domain"/>
</dbReference>
<feature type="domain" description="RNA polymerase sigma factor 70 region 4 type 2" evidence="7">
    <location>
        <begin position="96"/>
        <end position="146"/>
    </location>
</feature>
<gene>
    <name evidence="8" type="ORF">DFJ66_3165</name>
</gene>
<feature type="domain" description="RNA polymerase sigma-70 region 2" evidence="6">
    <location>
        <begin position="4"/>
        <end position="67"/>
    </location>
</feature>
<name>A0A495X982_9PSEU</name>
<dbReference type="NCBIfam" id="TIGR02937">
    <property type="entry name" value="sigma70-ECF"/>
    <property type="match status" value="1"/>
</dbReference>
<dbReference type="AlphaFoldDB" id="A0A495X982"/>
<dbReference type="InterPro" id="IPR013249">
    <property type="entry name" value="RNA_pol_sigma70_r4_t2"/>
</dbReference>
<dbReference type="OrthoDB" id="3211555at2"/>
<evidence type="ECO:0000256" key="5">
    <source>
        <dbReference type="ARBA" id="ARBA00023163"/>
    </source>
</evidence>
<comment type="caution">
    <text evidence="8">The sequence shown here is derived from an EMBL/GenBank/DDBJ whole genome shotgun (WGS) entry which is preliminary data.</text>
</comment>
<reference evidence="8 9" key="1">
    <citation type="submission" date="2018-10" db="EMBL/GenBank/DDBJ databases">
        <title>Sequencing the genomes of 1000 actinobacteria strains.</title>
        <authorList>
            <person name="Klenk H.-P."/>
        </authorList>
    </citation>
    <scope>NUCLEOTIDE SEQUENCE [LARGE SCALE GENOMIC DNA]</scope>
    <source>
        <strain evidence="8 9">DSM 43911</strain>
    </source>
</reference>
<dbReference type="InterPro" id="IPR014284">
    <property type="entry name" value="RNA_pol_sigma-70_dom"/>
</dbReference>
<dbReference type="InterPro" id="IPR013325">
    <property type="entry name" value="RNA_pol_sigma_r2"/>
</dbReference>
<dbReference type="EMBL" id="RBXR01000001">
    <property type="protein sequence ID" value="RKT69926.1"/>
    <property type="molecule type" value="Genomic_DNA"/>
</dbReference>
<evidence type="ECO:0000256" key="4">
    <source>
        <dbReference type="ARBA" id="ARBA00023082"/>
    </source>
</evidence>
<keyword evidence="4" id="KW-0731">Sigma factor</keyword>
<dbReference type="Pfam" id="PF04542">
    <property type="entry name" value="Sigma70_r2"/>
    <property type="match status" value="1"/>
</dbReference>
<organism evidence="8 9">
    <name type="scientific">Saccharothrix variisporea</name>
    <dbReference type="NCBI Taxonomy" id="543527"/>
    <lineage>
        <taxon>Bacteria</taxon>
        <taxon>Bacillati</taxon>
        <taxon>Actinomycetota</taxon>
        <taxon>Actinomycetes</taxon>
        <taxon>Pseudonocardiales</taxon>
        <taxon>Pseudonocardiaceae</taxon>
        <taxon>Saccharothrix</taxon>
    </lineage>
</organism>
<evidence type="ECO:0000259" key="6">
    <source>
        <dbReference type="Pfam" id="PF04542"/>
    </source>
</evidence>
<evidence type="ECO:0000313" key="9">
    <source>
        <dbReference type="Proteomes" id="UP000272729"/>
    </source>
</evidence>
<evidence type="ECO:0000259" key="7">
    <source>
        <dbReference type="Pfam" id="PF08281"/>
    </source>
</evidence>
<keyword evidence="9" id="KW-1185">Reference proteome</keyword>
<dbReference type="Gene3D" id="1.10.10.10">
    <property type="entry name" value="Winged helix-like DNA-binding domain superfamily/Winged helix DNA-binding domain"/>
    <property type="match status" value="1"/>
</dbReference>
<protein>
    <submittedName>
        <fullName evidence="8">RNA polymerase sigma-70 factor (ECF subfamily)</fullName>
    </submittedName>
</protein>
<accession>A0A495X982</accession>
<dbReference type="InterPro" id="IPR013324">
    <property type="entry name" value="RNA_pol_sigma_r3/r4-like"/>
</dbReference>
<evidence type="ECO:0000256" key="2">
    <source>
        <dbReference type="ARBA" id="ARBA00011344"/>
    </source>
</evidence>
<proteinExistence type="inferred from homology"/>
<keyword evidence="3" id="KW-0805">Transcription regulation</keyword>
<dbReference type="PANTHER" id="PTHR30173">
    <property type="entry name" value="SIGMA 19 FACTOR"/>
    <property type="match status" value="1"/>
</dbReference>
<dbReference type="GO" id="GO:0003677">
    <property type="term" value="F:DNA binding"/>
    <property type="evidence" value="ECO:0007669"/>
    <property type="project" value="InterPro"/>
</dbReference>
<dbReference type="InterPro" id="IPR007627">
    <property type="entry name" value="RNA_pol_sigma70_r2"/>
</dbReference>
<evidence type="ECO:0000313" key="8">
    <source>
        <dbReference type="EMBL" id="RKT69926.1"/>
    </source>
</evidence>
<sequence>MDVFEEHRPRLTAVAYRMLGSLADADDAVQETWLRYSRTSEVENVAAWLTTVVSRVCLNMLRTRERRRESLGVTVPDPVISGPDEDVAQADAVGLALMVVLDTLSPAERVAFVLHDMFAVPFEEIAALVERSTASVRQLASRARRRVRAAAPVPDASVARQREVVDAFFAATREGSLEALVAVLDPSVVLRSDGGVGSRHTVVLSGASTVARQAAMFGGLAGFARPALVNGAAGVVVIGAQGVLSIMGFGVVEGRIVSIDVIADPARLAGFDLSAVGS</sequence>
<dbReference type="SUPFAM" id="SSF54427">
    <property type="entry name" value="NTF2-like"/>
    <property type="match status" value="1"/>
</dbReference>
<dbReference type="InterPro" id="IPR032710">
    <property type="entry name" value="NTF2-like_dom_sf"/>
</dbReference>
<dbReference type="GO" id="GO:0006352">
    <property type="term" value="P:DNA-templated transcription initiation"/>
    <property type="evidence" value="ECO:0007669"/>
    <property type="project" value="InterPro"/>
</dbReference>